<gene>
    <name evidence="4" type="primary">LOC108620456</name>
</gene>
<dbReference type="RefSeq" id="XP_017872848.1">
    <property type="nucleotide sequence ID" value="XM_018017359.1"/>
</dbReference>
<keyword evidence="3" id="KW-1185">Reference proteome</keyword>
<keyword evidence="1" id="KW-1133">Transmembrane helix</keyword>
<feature type="chain" id="PRO_5046216009" evidence="2">
    <location>
        <begin position="22"/>
        <end position="216"/>
    </location>
</feature>
<evidence type="ECO:0000313" key="3">
    <source>
        <dbReference type="Proteomes" id="UP000694904"/>
    </source>
</evidence>
<evidence type="ECO:0000256" key="1">
    <source>
        <dbReference type="SAM" id="Phobius"/>
    </source>
</evidence>
<proteinExistence type="predicted"/>
<evidence type="ECO:0000256" key="2">
    <source>
        <dbReference type="SAM" id="SignalP"/>
    </source>
</evidence>
<evidence type="ECO:0000313" key="4">
    <source>
        <dbReference type="RefSeq" id="XP_017872848.1"/>
    </source>
</evidence>
<protein>
    <submittedName>
        <fullName evidence="4">Uncharacterized protein LOC108620456</fullName>
    </submittedName>
</protein>
<keyword evidence="1" id="KW-0812">Transmembrane</keyword>
<organism evidence="3 4">
    <name type="scientific">Drosophila arizonae</name>
    <name type="common">Fruit fly</name>
    <dbReference type="NCBI Taxonomy" id="7263"/>
    <lineage>
        <taxon>Eukaryota</taxon>
        <taxon>Metazoa</taxon>
        <taxon>Ecdysozoa</taxon>
        <taxon>Arthropoda</taxon>
        <taxon>Hexapoda</taxon>
        <taxon>Insecta</taxon>
        <taxon>Pterygota</taxon>
        <taxon>Neoptera</taxon>
        <taxon>Endopterygota</taxon>
        <taxon>Diptera</taxon>
        <taxon>Brachycera</taxon>
        <taxon>Muscomorpha</taxon>
        <taxon>Ephydroidea</taxon>
        <taxon>Drosophilidae</taxon>
        <taxon>Drosophila</taxon>
    </lineage>
</organism>
<reference evidence="4" key="1">
    <citation type="submission" date="2025-08" db="UniProtKB">
        <authorList>
            <consortium name="RefSeq"/>
        </authorList>
    </citation>
    <scope>IDENTIFICATION</scope>
    <source>
        <tissue evidence="4">Whole organism</tissue>
    </source>
</reference>
<feature type="signal peptide" evidence="2">
    <location>
        <begin position="1"/>
        <end position="21"/>
    </location>
</feature>
<feature type="transmembrane region" description="Helical" evidence="1">
    <location>
        <begin position="55"/>
        <end position="74"/>
    </location>
</feature>
<accession>A0ABM1Q062</accession>
<keyword evidence="2" id="KW-0732">Signal</keyword>
<dbReference type="Proteomes" id="UP000694904">
    <property type="component" value="Unplaced"/>
</dbReference>
<keyword evidence="1" id="KW-0472">Membrane</keyword>
<dbReference type="GeneID" id="108620456"/>
<name>A0ABM1Q062_DROAR</name>
<sequence length="216" mass="25179">MLSKFAYVCLFLALTLLHICAHLKPTIEAHASIKTINLRLTRKLNLFVGYEYHHSMLWQAVMNSLLFVFGVWLCQREVDRKRGRTIEQELKLNGPSKISAATEVKLNWLRSRGKRASSWQLFPKRMFAWFSMPWLSTFLLNEFCNYAQLNLIMKHFCTSTPEVLLLHVRVQLLYLQQLLSSIIGPYLLQFTGAFVSLTASHANYINYETNLFVKED</sequence>